<protein>
    <recommendedName>
        <fullName evidence="2">DNA polymerase delta subunit 3</fullName>
    </recommendedName>
</protein>
<feature type="compositionally biased region" description="Basic and acidic residues" evidence="5">
    <location>
        <begin position="241"/>
        <end position="254"/>
    </location>
</feature>
<comment type="caution">
    <text evidence="6">The sequence shown here is derived from an EMBL/GenBank/DDBJ whole genome shotgun (WGS) entry which is preliminary data.</text>
</comment>
<evidence type="ECO:0000313" key="7">
    <source>
        <dbReference type="Proteomes" id="UP001163046"/>
    </source>
</evidence>
<sequence>MVDEEELYFANLDEFVNDEDKIVTYKWLSRTLSVPVNKAKRMLYAFVQKQKASKAASHLNITYIIGGRCSVNGDIVHQYVITQDENLEETKKTFSPVTSLHIYSIQKCKLKDSNSLYTVDYAIQQQHNNENNRWSHIHCSAAVPLADNGANRGTRRINGVANGEKCPSTKMVNGGTGEPGTSLSSKGSSHVATEQKTKMPSSKAKKGQMSAMDMFAAKPSSSKTEKRNSEKPQDAQDVNNDESKACQSKADKSKTGNNKAGSMKSFFGKATTVKKAPEKPVTTEKDHKEASSKKTETVPNKLNQTVESTNKKKRYVQLHVIQAEEIDVTKNLRPGGALWGDLTLGTKILCDE</sequence>
<dbReference type="GO" id="GO:0043625">
    <property type="term" value="C:delta DNA polymerase complex"/>
    <property type="evidence" value="ECO:0007669"/>
    <property type="project" value="InterPro"/>
</dbReference>
<feature type="region of interest" description="Disordered" evidence="5">
    <location>
        <begin position="150"/>
        <end position="298"/>
    </location>
</feature>
<accession>A0A9W9ZZB7</accession>
<name>A0A9W9ZZB7_9CNID</name>
<dbReference type="GO" id="GO:1904161">
    <property type="term" value="P:DNA synthesis involved in UV-damage excision repair"/>
    <property type="evidence" value="ECO:0007669"/>
    <property type="project" value="TreeGrafter"/>
</dbReference>
<organism evidence="6 7">
    <name type="scientific">Desmophyllum pertusum</name>
    <dbReference type="NCBI Taxonomy" id="174260"/>
    <lineage>
        <taxon>Eukaryota</taxon>
        <taxon>Metazoa</taxon>
        <taxon>Cnidaria</taxon>
        <taxon>Anthozoa</taxon>
        <taxon>Hexacorallia</taxon>
        <taxon>Scleractinia</taxon>
        <taxon>Caryophylliina</taxon>
        <taxon>Caryophylliidae</taxon>
        <taxon>Desmophyllum</taxon>
    </lineage>
</organism>
<dbReference type="InterPro" id="IPR041913">
    <property type="entry name" value="POLD3_sf"/>
</dbReference>
<dbReference type="GO" id="GO:0003887">
    <property type="term" value="F:DNA-directed DNA polymerase activity"/>
    <property type="evidence" value="ECO:0007669"/>
    <property type="project" value="TreeGrafter"/>
</dbReference>
<evidence type="ECO:0000256" key="1">
    <source>
        <dbReference type="ARBA" id="ARBA00004123"/>
    </source>
</evidence>
<dbReference type="PANTHER" id="PTHR17598">
    <property type="entry name" value="DNA POLYMERASE DELTA SUBUNIT 3"/>
    <property type="match status" value="1"/>
</dbReference>
<feature type="compositionally biased region" description="Basic and acidic residues" evidence="5">
    <location>
        <begin position="275"/>
        <end position="296"/>
    </location>
</feature>
<proteinExistence type="predicted"/>
<evidence type="ECO:0000256" key="2">
    <source>
        <dbReference type="ARBA" id="ARBA00017589"/>
    </source>
</evidence>
<dbReference type="GO" id="GO:0006297">
    <property type="term" value="P:nucleotide-excision repair, DNA gap filling"/>
    <property type="evidence" value="ECO:0007669"/>
    <property type="project" value="TreeGrafter"/>
</dbReference>
<dbReference type="InterPro" id="IPR019038">
    <property type="entry name" value="POLD3"/>
</dbReference>
<reference evidence="6" key="1">
    <citation type="submission" date="2023-01" db="EMBL/GenBank/DDBJ databases">
        <title>Genome assembly of the deep-sea coral Lophelia pertusa.</title>
        <authorList>
            <person name="Herrera S."/>
            <person name="Cordes E."/>
        </authorList>
    </citation>
    <scope>NUCLEOTIDE SEQUENCE</scope>
    <source>
        <strain evidence="6">USNM1676648</strain>
        <tissue evidence="6">Polyp</tissue>
    </source>
</reference>
<keyword evidence="3" id="KW-0235">DNA replication</keyword>
<evidence type="ECO:0000256" key="5">
    <source>
        <dbReference type="SAM" id="MobiDB-lite"/>
    </source>
</evidence>
<evidence type="ECO:0000256" key="3">
    <source>
        <dbReference type="ARBA" id="ARBA00022705"/>
    </source>
</evidence>
<feature type="compositionally biased region" description="Polar residues" evidence="5">
    <location>
        <begin position="179"/>
        <end position="200"/>
    </location>
</feature>
<dbReference type="Proteomes" id="UP001163046">
    <property type="component" value="Unassembled WGS sequence"/>
</dbReference>
<dbReference type="AlphaFoldDB" id="A0A9W9ZZB7"/>
<evidence type="ECO:0000313" key="6">
    <source>
        <dbReference type="EMBL" id="KAJ7390637.1"/>
    </source>
</evidence>
<keyword evidence="4" id="KW-0539">Nucleus</keyword>
<keyword evidence="7" id="KW-1185">Reference proteome</keyword>
<dbReference type="FunFam" id="3.90.1030.20:FF:000002">
    <property type="entry name" value="DNA polymerase delta subunit"/>
    <property type="match status" value="1"/>
</dbReference>
<comment type="subcellular location">
    <subcellularLocation>
        <location evidence="1">Nucleus</location>
    </subcellularLocation>
</comment>
<dbReference type="OrthoDB" id="6022724at2759"/>
<dbReference type="GO" id="GO:0006271">
    <property type="term" value="P:DNA strand elongation involved in DNA replication"/>
    <property type="evidence" value="ECO:0007669"/>
    <property type="project" value="TreeGrafter"/>
</dbReference>
<feature type="compositionally biased region" description="Basic and acidic residues" evidence="5">
    <location>
        <begin position="223"/>
        <end position="234"/>
    </location>
</feature>
<dbReference type="Gene3D" id="3.90.1030.20">
    <property type="entry name" value="DNA polymerase delta, p66 (Cdc27) subunit, wHTH domain"/>
    <property type="match status" value="1"/>
</dbReference>
<dbReference type="Pfam" id="PF09507">
    <property type="entry name" value="CDC27"/>
    <property type="match status" value="1"/>
</dbReference>
<gene>
    <name evidence="6" type="primary">POLD3_1</name>
    <name evidence="6" type="ORF">OS493_023348</name>
</gene>
<dbReference type="PANTHER" id="PTHR17598:SF13">
    <property type="entry name" value="DNA POLYMERASE DELTA SUBUNIT 3"/>
    <property type="match status" value="1"/>
</dbReference>
<dbReference type="EMBL" id="MU825413">
    <property type="protein sequence ID" value="KAJ7390637.1"/>
    <property type="molecule type" value="Genomic_DNA"/>
</dbReference>
<evidence type="ECO:0000256" key="4">
    <source>
        <dbReference type="ARBA" id="ARBA00023242"/>
    </source>
</evidence>